<feature type="region of interest" description="Disordered" evidence="1">
    <location>
        <begin position="181"/>
        <end position="210"/>
    </location>
</feature>
<gene>
    <name evidence="2" type="ORF">SETIT_3G296700v2</name>
</gene>
<evidence type="ECO:0000256" key="1">
    <source>
        <dbReference type="SAM" id="MobiDB-lite"/>
    </source>
</evidence>
<feature type="compositionally biased region" description="Basic and acidic residues" evidence="1">
    <location>
        <begin position="195"/>
        <end position="210"/>
    </location>
</feature>
<dbReference type="EMBL" id="CM003530">
    <property type="protein sequence ID" value="RCV18381.1"/>
    <property type="molecule type" value="Genomic_DNA"/>
</dbReference>
<dbReference type="AlphaFoldDB" id="A0A368QKB5"/>
<proteinExistence type="predicted"/>
<name>A0A368QKB5_SETIT</name>
<organism evidence="2">
    <name type="scientific">Setaria italica</name>
    <name type="common">Foxtail millet</name>
    <name type="synonym">Panicum italicum</name>
    <dbReference type="NCBI Taxonomy" id="4555"/>
    <lineage>
        <taxon>Eukaryota</taxon>
        <taxon>Viridiplantae</taxon>
        <taxon>Streptophyta</taxon>
        <taxon>Embryophyta</taxon>
        <taxon>Tracheophyta</taxon>
        <taxon>Spermatophyta</taxon>
        <taxon>Magnoliopsida</taxon>
        <taxon>Liliopsida</taxon>
        <taxon>Poales</taxon>
        <taxon>Poaceae</taxon>
        <taxon>PACMAD clade</taxon>
        <taxon>Panicoideae</taxon>
        <taxon>Panicodae</taxon>
        <taxon>Paniceae</taxon>
        <taxon>Cenchrinae</taxon>
        <taxon>Setaria</taxon>
    </lineage>
</organism>
<reference evidence="2" key="1">
    <citation type="journal article" date="2012" name="Nat. Biotechnol.">
        <title>Reference genome sequence of the model plant Setaria.</title>
        <authorList>
            <person name="Bennetzen J.L."/>
            <person name="Schmutz J."/>
            <person name="Wang H."/>
            <person name="Percifield R."/>
            <person name="Hawkins J."/>
            <person name="Pontaroli A.C."/>
            <person name="Estep M."/>
            <person name="Feng L."/>
            <person name="Vaughn J.N."/>
            <person name="Grimwood J."/>
            <person name="Jenkins J."/>
            <person name="Barry K."/>
            <person name="Lindquist E."/>
            <person name="Hellsten U."/>
            <person name="Deshpande S."/>
            <person name="Wang X."/>
            <person name="Wu X."/>
            <person name="Mitros T."/>
            <person name="Triplett J."/>
            <person name="Yang X."/>
            <person name="Ye C.Y."/>
            <person name="Mauro-Herrera M."/>
            <person name="Wang L."/>
            <person name="Li P."/>
            <person name="Sharma M."/>
            <person name="Sharma R."/>
            <person name="Ronald P.C."/>
            <person name="Panaud O."/>
            <person name="Kellogg E.A."/>
            <person name="Brutnell T.P."/>
            <person name="Doust A.N."/>
            <person name="Tuskan G.A."/>
            <person name="Rokhsar D."/>
            <person name="Devos K.M."/>
        </authorList>
    </citation>
    <scope>NUCLEOTIDE SEQUENCE [LARGE SCALE GENOMIC DNA]</scope>
    <source>
        <strain evidence="2">Yugu1</strain>
    </source>
</reference>
<reference evidence="2" key="2">
    <citation type="submission" date="2015-07" db="EMBL/GenBank/DDBJ databases">
        <authorList>
            <person name="Noorani M."/>
        </authorList>
    </citation>
    <scope>NUCLEOTIDE SEQUENCE</scope>
    <source>
        <strain evidence="2">Yugu1</strain>
    </source>
</reference>
<protein>
    <submittedName>
        <fullName evidence="2">Uncharacterized protein</fullName>
    </submittedName>
</protein>
<accession>A0A368QKB5</accession>
<sequence length="210" mass="23176">MSGLRAEEPCRYAAAPPSLVCQPSSRAPFSCRCHCRSLMLFPITPPPMCTFHHLASATLLPLCVPMLLLPLRHITKHLARSNSLSRRNPSPCRLPCCRLPCRSHGLAMSLTCSATRARSEGQALAVLCHLEAVVVHRMDEAGKPSLELPPQALFSLLPCKACRRFLSGHLPEHLASARTQPFASLPHRNPHARMATKDPNHETRNTIRPI</sequence>
<evidence type="ECO:0000313" key="2">
    <source>
        <dbReference type="EMBL" id="RCV18381.1"/>
    </source>
</evidence>